<keyword evidence="2 7" id="KW-0328">Glycosyltransferase</keyword>
<dbReference type="GO" id="GO:0004553">
    <property type="term" value="F:hydrolase activity, hydrolyzing O-glycosyl compounds"/>
    <property type="evidence" value="ECO:0007669"/>
    <property type="project" value="InterPro"/>
</dbReference>
<dbReference type="SUPFAM" id="SSF81296">
    <property type="entry name" value="E set domains"/>
    <property type="match status" value="2"/>
</dbReference>
<dbReference type="GO" id="GO:0003844">
    <property type="term" value="F:1,4-alpha-glucan branching enzyme activity"/>
    <property type="evidence" value="ECO:0007669"/>
    <property type="project" value="UniProtKB-UniRule"/>
</dbReference>
<dbReference type="SUPFAM" id="SSF51011">
    <property type="entry name" value="Glycosyl hydrolase domain"/>
    <property type="match status" value="1"/>
</dbReference>
<evidence type="ECO:0000256" key="3">
    <source>
        <dbReference type="NCBIfam" id="TIGR01515"/>
    </source>
</evidence>
<dbReference type="GO" id="GO:0005978">
    <property type="term" value="P:glycogen biosynthetic process"/>
    <property type="evidence" value="ECO:0007669"/>
    <property type="project" value="UniProtKB-UniRule"/>
</dbReference>
<organism evidence="7 8">
    <name type="scientific">Anaerosacchariphilus polymeriproducens</name>
    <dbReference type="NCBI Taxonomy" id="1812858"/>
    <lineage>
        <taxon>Bacteria</taxon>
        <taxon>Bacillati</taxon>
        <taxon>Bacillota</taxon>
        <taxon>Clostridia</taxon>
        <taxon>Lachnospirales</taxon>
        <taxon>Lachnospiraceae</taxon>
        <taxon>Anaerosacchariphilus</taxon>
    </lineage>
</organism>
<dbReference type="GO" id="GO:0005737">
    <property type="term" value="C:cytoplasm"/>
    <property type="evidence" value="ECO:0007669"/>
    <property type="project" value="TreeGrafter"/>
</dbReference>
<dbReference type="Pfam" id="PF02922">
    <property type="entry name" value="CBM_48"/>
    <property type="match status" value="1"/>
</dbReference>
<evidence type="ECO:0000313" key="8">
    <source>
        <dbReference type="Proteomes" id="UP000255036"/>
    </source>
</evidence>
<keyword evidence="8" id="KW-1185">Reference proteome</keyword>
<dbReference type="InterPro" id="IPR013780">
    <property type="entry name" value="Glyco_hydro_b"/>
</dbReference>
<dbReference type="UniPathway" id="UPA00164"/>
<comment type="function">
    <text evidence="1">Catalyzes the formation of the alpha-1,6-glucosidic linkages in glycogen by scission of a 1,4-alpha-linked oligosaccharide from growing alpha-1,4-glucan chains and the subsequent attachment of the oligosaccharide to the alpha-1,6 position.</text>
</comment>
<accession>A0A371AUS0</accession>
<dbReference type="InterPro" id="IPR004193">
    <property type="entry name" value="Glyco_hydro_13_N"/>
</dbReference>
<dbReference type="RefSeq" id="WP_115482105.1">
    <property type="nucleotide sequence ID" value="NZ_QRCT01000029.1"/>
</dbReference>
<dbReference type="InterPro" id="IPR017853">
    <property type="entry name" value="GH"/>
</dbReference>
<dbReference type="SUPFAM" id="SSF51445">
    <property type="entry name" value="(Trans)glycosidases"/>
    <property type="match status" value="1"/>
</dbReference>
<evidence type="ECO:0000256" key="1">
    <source>
        <dbReference type="ARBA" id="ARBA00002953"/>
    </source>
</evidence>
<dbReference type="Pfam" id="PF02806">
    <property type="entry name" value="Alpha-amylase_C"/>
    <property type="match status" value="1"/>
</dbReference>
<evidence type="ECO:0000313" key="7">
    <source>
        <dbReference type="EMBL" id="RDU23289.1"/>
    </source>
</evidence>
<feature type="domain" description="Alpha-amylase/branching enzyme C-terminal all beta" evidence="4">
    <location>
        <begin position="602"/>
        <end position="700"/>
    </location>
</feature>
<proteinExistence type="predicted"/>
<dbReference type="Gene3D" id="2.60.40.1180">
    <property type="entry name" value="Golgi alpha-mannosidase II"/>
    <property type="match status" value="1"/>
</dbReference>
<gene>
    <name evidence="7" type="primary">glgB</name>
    <name evidence="7" type="ORF">DWV06_10305</name>
</gene>
<dbReference type="InterPro" id="IPR044143">
    <property type="entry name" value="GlgB_N_E_set_prok"/>
</dbReference>
<dbReference type="GO" id="GO:0043169">
    <property type="term" value="F:cation binding"/>
    <property type="evidence" value="ECO:0007669"/>
    <property type="project" value="InterPro"/>
</dbReference>
<evidence type="ECO:0000259" key="6">
    <source>
        <dbReference type="Pfam" id="PF22019"/>
    </source>
</evidence>
<dbReference type="Proteomes" id="UP000255036">
    <property type="component" value="Unassembled WGS sequence"/>
</dbReference>
<dbReference type="PANTHER" id="PTHR43651">
    <property type="entry name" value="1,4-ALPHA-GLUCAN-BRANCHING ENZYME"/>
    <property type="match status" value="1"/>
</dbReference>
<dbReference type="PIRSF" id="PIRSF000463">
    <property type="entry name" value="GlgB"/>
    <property type="match status" value="1"/>
</dbReference>
<dbReference type="Pfam" id="PF22019">
    <property type="entry name" value="GlgB_N"/>
    <property type="match status" value="1"/>
</dbReference>
<dbReference type="CDD" id="cd11322">
    <property type="entry name" value="AmyAc_Glg_BE"/>
    <property type="match status" value="1"/>
</dbReference>
<dbReference type="CDD" id="cd02855">
    <property type="entry name" value="E_set_GBE_prok_N"/>
    <property type="match status" value="1"/>
</dbReference>
<dbReference type="FunFam" id="2.60.40.1180:FF:000002">
    <property type="entry name" value="1,4-alpha-glucan branching enzyme GlgB"/>
    <property type="match status" value="1"/>
</dbReference>
<name>A0A371AUS0_9FIRM</name>
<dbReference type="InterPro" id="IPR006407">
    <property type="entry name" value="GlgB"/>
</dbReference>
<dbReference type="InterPro" id="IPR037439">
    <property type="entry name" value="Branching_enzy"/>
</dbReference>
<dbReference type="EMBL" id="QRCT01000029">
    <property type="protein sequence ID" value="RDU23289.1"/>
    <property type="molecule type" value="Genomic_DNA"/>
</dbReference>
<dbReference type="InterPro" id="IPR054169">
    <property type="entry name" value="GlgB_N"/>
</dbReference>
<dbReference type="AlphaFoldDB" id="A0A371AUS0"/>
<dbReference type="InterPro" id="IPR014756">
    <property type="entry name" value="Ig_E-set"/>
</dbReference>
<dbReference type="NCBIfam" id="TIGR01515">
    <property type="entry name" value="branching_enzym"/>
    <property type="match status" value="1"/>
</dbReference>
<comment type="caution">
    <text evidence="7">The sequence shown here is derived from an EMBL/GenBank/DDBJ whole genome shotgun (WGS) entry which is preliminary data.</text>
</comment>
<feature type="domain" description="Glycoside hydrolase family 13 N-terminal" evidence="5">
    <location>
        <begin position="128"/>
        <end position="211"/>
    </location>
</feature>
<reference evidence="7 8" key="1">
    <citation type="submission" date="2018-07" db="EMBL/GenBank/DDBJ databases">
        <title>Anaerosacharophilus polymeroproducens gen. nov. sp. nov., an anaerobic bacterium isolated from salt field.</title>
        <authorList>
            <person name="Kim W."/>
            <person name="Yang S.-H."/>
            <person name="Oh J."/>
            <person name="Lee J.-H."/>
            <person name="Kwon K.K."/>
        </authorList>
    </citation>
    <scope>NUCLEOTIDE SEQUENCE [LARGE SCALE GENOMIC DNA]</scope>
    <source>
        <strain evidence="7 8">MCWD5</strain>
    </source>
</reference>
<dbReference type="EC" id="2.4.1.18" evidence="3"/>
<protein>
    <recommendedName>
        <fullName evidence="3">1,4-alpha-glucan branching enzyme</fullName>
        <ecNumber evidence="3">2.4.1.18</ecNumber>
    </recommendedName>
</protein>
<dbReference type="PANTHER" id="PTHR43651:SF3">
    <property type="entry name" value="1,4-ALPHA-GLUCAN-BRANCHING ENZYME"/>
    <property type="match status" value="1"/>
</dbReference>
<keyword evidence="7" id="KW-0808">Transferase</keyword>
<dbReference type="InterPro" id="IPR013783">
    <property type="entry name" value="Ig-like_fold"/>
</dbReference>
<sequence length="702" mass="81231">MNKKLYEQMDWPRIEAIVYSEECMPYDVLGPHVIKQGIIIQTFIPYATKVALKDLKDKKKYSMELVDDAGFYSVLLPRKRKIPDYVFVIETDNGEIIEQRDPYSFQLPFSEEDFEEFGAGTDYNVYQKLGAHLLEIEGIKGTVFTVWAPNAIRVSVIGEFNQWDGRIHQMHRIGNTGVFELFLPDVNEKSCYKFEIKKTGNYIINKIDPYGFKLKNICYDIVSVIVSSDNFVWEDDKWICSRIKNSVYEKPMSILEIQLEDWISSNRSDVINYKNLALEIADYAKEMGYTHILCSTIMETDQGNNVISYYAPKSKLGTSNNLKEFVNILHQNEIGVILDWIPSYFSDEYYGLGEFDGSCLYEDNDLRKRKHGENGKPMFHYARSQVQNFLMANALYWIEEFHIDGLRLCSLASMLYLDYYKRAGQWVPNIYGGNEDLEAVAFIKLLNKTIKKRTDGVVMLAEDDSLWPGVTESLENDGLGFDFKQNMGWTNDFLEYMFCDPFYRSNMYEKLTLSMLYAYCEKYLLCLPGNKSLLDSMPGDSERKLANFKVSIGYMMMHPGRKMLKKGEETLQIKKYLKEIMKLYHSEPALSQLEDLTDGFEWINNISSKTNIIVFLRKSKDEKDNLIVICNFSSSVYSKYKIGIPIEGNYKEIFNSDAETFDGIDIVNRGIIKSAPEECDGRENSICIKLPPIAMLILKRTN</sequence>
<dbReference type="Gene3D" id="2.60.40.10">
    <property type="entry name" value="Immunoglobulins"/>
    <property type="match status" value="2"/>
</dbReference>
<dbReference type="OrthoDB" id="9800174at2"/>
<evidence type="ECO:0000256" key="2">
    <source>
        <dbReference type="ARBA" id="ARBA00022676"/>
    </source>
</evidence>
<dbReference type="Gene3D" id="3.20.20.80">
    <property type="entry name" value="Glycosidases"/>
    <property type="match status" value="1"/>
</dbReference>
<evidence type="ECO:0000259" key="4">
    <source>
        <dbReference type="Pfam" id="PF02806"/>
    </source>
</evidence>
<feature type="domain" description="1,4-alpha-glucan branching enzyme GlgB N-terminal" evidence="6">
    <location>
        <begin position="12"/>
        <end position="103"/>
    </location>
</feature>
<dbReference type="InterPro" id="IPR006048">
    <property type="entry name" value="A-amylase/branching_C"/>
</dbReference>
<evidence type="ECO:0000259" key="5">
    <source>
        <dbReference type="Pfam" id="PF02922"/>
    </source>
</evidence>